<gene>
    <name evidence="1" type="ORF">EV420DRAFT_1309648</name>
</gene>
<dbReference type="EMBL" id="JAUEPS010000021">
    <property type="protein sequence ID" value="KAK0457408.1"/>
    <property type="molecule type" value="Genomic_DNA"/>
</dbReference>
<dbReference type="Proteomes" id="UP001175211">
    <property type="component" value="Unassembled WGS sequence"/>
</dbReference>
<evidence type="ECO:0000313" key="1">
    <source>
        <dbReference type="EMBL" id="KAK0457408.1"/>
    </source>
</evidence>
<sequence length="136" mass="15589">MVPAHRKALTRLFVSSHILAIEVLRWGERYRPKTPREWRLCRFCKIAVEDEAHALLRCTIASGPVELCHLFIADAHTLSQSLGAAWDLLEFDDRLACLLQLPRLEPRLAQYVHQGLEIFRATAIYVAPESLWRSAS</sequence>
<proteinExistence type="predicted"/>
<name>A0AA39KEN2_ARMTA</name>
<keyword evidence="2" id="KW-1185">Reference proteome</keyword>
<dbReference type="GeneID" id="85352101"/>
<dbReference type="RefSeq" id="XP_060329720.1">
    <property type="nucleotide sequence ID" value="XM_060468553.1"/>
</dbReference>
<protein>
    <submittedName>
        <fullName evidence="1">Uncharacterized protein</fullName>
    </submittedName>
</protein>
<dbReference type="AlphaFoldDB" id="A0AA39KEN2"/>
<comment type="caution">
    <text evidence="1">The sequence shown here is derived from an EMBL/GenBank/DDBJ whole genome shotgun (WGS) entry which is preliminary data.</text>
</comment>
<organism evidence="1 2">
    <name type="scientific">Armillaria tabescens</name>
    <name type="common">Ringless honey mushroom</name>
    <name type="synonym">Agaricus tabescens</name>
    <dbReference type="NCBI Taxonomy" id="1929756"/>
    <lineage>
        <taxon>Eukaryota</taxon>
        <taxon>Fungi</taxon>
        <taxon>Dikarya</taxon>
        <taxon>Basidiomycota</taxon>
        <taxon>Agaricomycotina</taxon>
        <taxon>Agaricomycetes</taxon>
        <taxon>Agaricomycetidae</taxon>
        <taxon>Agaricales</taxon>
        <taxon>Marasmiineae</taxon>
        <taxon>Physalacriaceae</taxon>
        <taxon>Desarmillaria</taxon>
    </lineage>
</organism>
<evidence type="ECO:0000313" key="2">
    <source>
        <dbReference type="Proteomes" id="UP001175211"/>
    </source>
</evidence>
<reference evidence="1" key="1">
    <citation type="submission" date="2023-06" db="EMBL/GenBank/DDBJ databases">
        <authorList>
            <consortium name="Lawrence Berkeley National Laboratory"/>
            <person name="Ahrendt S."/>
            <person name="Sahu N."/>
            <person name="Indic B."/>
            <person name="Wong-Bajracharya J."/>
            <person name="Merenyi Z."/>
            <person name="Ke H.-M."/>
            <person name="Monk M."/>
            <person name="Kocsube S."/>
            <person name="Drula E."/>
            <person name="Lipzen A."/>
            <person name="Balint B."/>
            <person name="Henrissat B."/>
            <person name="Andreopoulos B."/>
            <person name="Martin F.M."/>
            <person name="Harder C.B."/>
            <person name="Rigling D."/>
            <person name="Ford K.L."/>
            <person name="Foster G.D."/>
            <person name="Pangilinan J."/>
            <person name="Papanicolaou A."/>
            <person name="Barry K."/>
            <person name="LaButti K."/>
            <person name="Viragh M."/>
            <person name="Koriabine M."/>
            <person name="Yan M."/>
            <person name="Riley R."/>
            <person name="Champramary S."/>
            <person name="Plett K.L."/>
            <person name="Tsai I.J."/>
            <person name="Slot J."/>
            <person name="Sipos G."/>
            <person name="Plett J."/>
            <person name="Nagy L.G."/>
            <person name="Grigoriev I.V."/>
        </authorList>
    </citation>
    <scope>NUCLEOTIDE SEQUENCE</scope>
    <source>
        <strain evidence="1">CCBAS 213</strain>
    </source>
</reference>
<accession>A0AA39KEN2</accession>